<evidence type="ECO:0000313" key="10">
    <source>
        <dbReference type="Proteomes" id="UP000186268"/>
    </source>
</evidence>
<accession>A0A1Q5TKS3</accession>
<feature type="active site" description="O-(5'-phospho-DNA)-serine intermediate" evidence="6 7">
    <location>
        <position position="10"/>
    </location>
</feature>
<keyword evidence="2" id="KW-0229">DNA integration</keyword>
<proteinExistence type="inferred from homology"/>
<dbReference type="PANTHER" id="PTHR30461">
    <property type="entry name" value="DNA-INVERTASE FROM LAMBDOID PROPHAGE"/>
    <property type="match status" value="1"/>
</dbReference>
<dbReference type="GO" id="GO:0003677">
    <property type="term" value="F:DNA binding"/>
    <property type="evidence" value="ECO:0007669"/>
    <property type="project" value="UniProtKB-KW"/>
</dbReference>
<comment type="caution">
    <text evidence="9">The sequence shown here is derived from an EMBL/GenBank/DDBJ whole genome shotgun (WGS) entry which is preliminary data.</text>
</comment>
<feature type="domain" description="Resolvase/invertase-type recombinase catalytic" evidence="8">
    <location>
        <begin position="2"/>
        <end position="135"/>
    </location>
</feature>
<dbReference type="AlphaFoldDB" id="A0A1Q5TKS3"/>
<comment type="similarity">
    <text evidence="1">Belongs to the site-specific recombinase resolvase family.</text>
</comment>
<keyword evidence="3" id="KW-0230">DNA invertase</keyword>
<name>A0A1Q5TKS3_9GAMM</name>
<dbReference type="SMART" id="SM00857">
    <property type="entry name" value="Resolvase"/>
    <property type="match status" value="1"/>
</dbReference>
<reference evidence="9 10" key="1">
    <citation type="submission" date="2016-09" db="EMBL/GenBank/DDBJ databases">
        <title>Xenorhabdus thuongxuanensis sp. nov. and Xenorhabdus eapokensis sp. nov., isolated from Steinernema species.</title>
        <authorList>
            <person name="Kaempfer P."/>
            <person name="Tobias N.J."/>
            <person name="Phan Ke L."/>
            <person name="Bode H.B."/>
            <person name="Glaeser S.P."/>
        </authorList>
    </citation>
    <scope>NUCLEOTIDE SEQUENCE [LARGE SCALE GENOMIC DNA]</scope>
    <source>
        <strain evidence="9 10">DL20</strain>
    </source>
</reference>
<dbReference type="PROSITE" id="PS51736">
    <property type="entry name" value="RECOMBINASES_3"/>
    <property type="match status" value="1"/>
</dbReference>
<dbReference type="GO" id="GO:0015074">
    <property type="term" value="P:DNA integration"/>
    <property type="evidence" value="ECO:0007669"/>
    <property type="project" value="UniProtKB-KW"/>
</dbReference>
<dbReference type="PANTHER" id="PTHR30461:SF2">
    <property type="entry name" value="SERINE RECOMBINASE PINE-RELATED"/>
    <property type="match status" value="1"/>
</dbReference>
<evidence type="ECO:0000256" key="2">
    <source>
        <dbReference type="ARBA" id="ARBA00022908"/>
    </source>
</evidence>
<evidence type="ECO:0000313" key="9">
    <source>
        <dbReference type="EMBL" id="OKP00819.1"/>
    </source>
</evidence>
<gene>
    <name evidence="9" type="ORF">Xedl_03133</name>
</gene>
<dbReference type="InterPro" id="IPR009057">
    <property type="entry name" value="Homeodomain-like_sf"/>
</dbReference>
<dbReference type="Proteomes" id="UP000186268">
    <property type="component" value="Unassembled WGS sequence"/>
</dbReference>
<evidence type="ECO:0000256" key="1">
    <source>
        <dbReference type="ARBA" id="ARBA00009913"/>
    </source>
</evidence>
<evidence type="ECO:0000256" key="5">
    <source>
        <dbReference type="ARBA" id="ARBA00023172"/>
    </source>
</evidence>
<dbReference type="CDD" id="cd03768">
    <property type="entry name" value="SR_ResInv"/>
    <property type="match status" value="1"/>
</dbReference>
<dbReference type="RefSeq" id="WP_074024739.1">
    <property type="nucleotide sequence ID" value="NZ_CAWNAG010000137.1"/>
</dbReference>
<dbReference type="STRING" id="1873482.Xedl_03133"/>
<dbReference type="OrthoDB" id="9797501at2"/>
<keyword evidence="10" id="KW-1185">Reference proteome</keyword>
<dbReference type="Gene3D" id="3.40.50.1390">
    <property type="entry name" value="Resolvase, N-terminal catalytic domain"/>
    <property type="match status" value="1"/>
</dbReference>
<dbReference type="InterPro" id="IPR006119">
    <property type="entry name" value="Resolv_N"/>
</dbReference>
<evidence type="ECO:0000256" key="6">
    <source>
        <dbReference type="PIRSR" id="PIRSR606118-50"/>
    </source>
</evidence>
<evidence type="ECO:0000256" key="4">
    <source>
        <dbReference type="ARBA" id="ARBA00023125"/>
    </source>
</evidence>
<dbReference type="InterPro" id="IPR006118">
    <property type="entry name" value="Recombinase_CS"/>
</dbReference>
<dbReference type="SUPFAM" id="SSF53041">
    <property type="entry name" value="Resolvase-like"/>
    <property type="match status" value="1"/>
</dbReference>
<evidence type="ECO:0000256" key="7">
    <source>
        <dbReference type="PROSITE-ProRule" id="PRU10137"/>
    </source>
</evidence>
<keyword evidence="4" id="KW-0238">DNA-binding</keyword>
<protein>
    <submittedName>
        <fullName evidence="9">Putative DNA invertase</fullName>
    </submittedName>
</protein>
<keyword evidence="5" id="KW-0233">DNA recombination</keyword>
<dbReference type="Pfam" id="PF00239">
    <property type="entry name" value="Resolvase"/>
    <property type="match status" value="1"/>
</dbReference>
<dbReference type="InterPro" id="IPR036162">
    <property type="entry name" value="Resolvase-like_N_sf"/>
</dbReference>
<dbReference type="FunFam" id="3.40.50.1390:FF:000001">
    <property type="entry name" value="DNA recombinase"/>
    <property type="match status" value="1"/>
</dbReference>
<dbReference type="EMBL" id="MKGQ01000030">
    <property type="protein sequence ID" value="OKP00819.1"/>
    <property type="molecule type" value="Genomic_DNA"/>
</dbReference>
<sequence>MALIGYARVSTAEQDTALQTDALYKAGCDRVFQDTVSGAKTDRPGLNATLAYLRDGDVLAVWRLDRLGRSLPHLIETIGTLEARGVGFRSLTENIDTTTSGGRLIFHVFGALGQFERDLIRERTKAGLMAAAARGRKGGRKPVVTADRLQRAHAYIANGLTVREAAARLKVGKTALYAALKTSRTANA</sequence>
<evidence type="ECO:0000256" key="3">
    <source>
        <dbReference type="ARBA" id="ARBA00023100"/>
    </source>
</evidence>
<organism evidence="9 10">
    <name type="scientific">Xenorhabdus eapokensis</name>
    <dbReference type="NCBI Taxonomy" id="1873482"/>
    <lineage>
        <taxon>Bacteria</taxon>
        <taxon>Pseudomonadati</taxon>
        <taxon>Pseudomonadota</taxon>
        <taxon>Gammaproteobacteria</taxon>
        <taxon>Enterobacterales</taxon>
        <taxon>Morganellaceae</taxon>
        <taxon>Xenorhabdus</taxon>
    </lineage>
</organism>
<dbReference type="InterPro" id="IPR050639">
    <property type="entry name" value="SSR_resolvase"/>
</dbReference>
<dbReference type="GO" id="GO:0000150">
    <property type="term" value="F:DNA strand exchange activity"/>
    <property type="evidence" value="ECO:0007669"/>
    <property type="project" value="UniProtKB-KW"/>
</dbReference>
<dbReference type="SUPFAM" id="SSF46689">
    <property type="entry name" value="Homeodomain-like"/>
    <property type="match status" value="1"/>
</dbReference>
<evidence type="ECO:0000259" key="8">
    <source>
        <dbReference type="PROSITE" id="PS51736"/>
    </source>
</evidence>
<dbReference type="PROSITE" id="PS00397">
    <property type="entry name" value="RECOMBINASES_1"/>
    <property type="match status" value="1"/>
</dbReference>